<dbReference type="EnsemblMetazoa" id="AAEL020943-RA">
    <property type="protein sequence ID" value="AAEL020943-PA"/>
    <property type="gene ID" value="AAEL020943"/>
</dbReference>
<dbReference type="OrthoDB" id="7732423at2759"/>
<feature type="compositionally biased region" description="Basic and acidic residues" evidence="1">
    <location>
        <begin position="160"/>
        <end position="176"/>
    </location>
</feature>
<feature type="compositionally biased region" description="Low complexity" evidence="1">
    <location>
        <begin position="98"/>
        <end position="112"/>
    </location>
</feature>
<protein>
    <submittedName>
        <fullName evidence="2">Uncharacterized protein</fullName>
    </submittedName>
</protein>
<gene>
    <name evidence="2" type="primary">110675671</name>
</gene>
<feature type="compositionally biased region" description="Low complexity" evidence="1">
    <location>
        <begin position="199"/>
        <end position="218"/>
    </location>
</feature>
<dbReference type="Proteomes" id="UP000008820">
    <property type="component" value="Chromosome 2"/>
</dbReference>
<dbReference type="AlphaFoldDB" id="A0A6I8TYU6"/>
<dbReference type="InParanoid" id="A0A6I8TYU6"/>
<evidence type="ECO:0000313" key="2">
    <source>
        <dbReference type="EnsemblMetazoa" id="AAEL020943-PA"/>
    </source>
</evidence>
<accession>A0A6I8TYU6</accession>
<reference evidence="2" key="2">
    <citation type="submission" date="2020-05" db="UniProtKB">
        <authorList>
            <consortium name="EnsemblMetazoa"/>
        </authorList>
    </citation>
    <scope>IDENTIFICATION</scope>
    <source>
        <strain evidence="2">LVP_AGWG</strain>
    </source>
</reference>
<feature type="region of interest" description="Disordered" evidence="1">
    <location>
        <begin position="89"/>
        <end position="128"/>
    </location>
</feature>
<organism evidence="2 3">
    <name type="scientific">Aedes aegypti</name>
    <name type="common">Yellowfever mosquito</name>
    <name type="synonym">Culex aegypti</name>
    <dbReference type="NCBI Taxonomy" id="7159"/>
    <lineage>
        <taxon>Eukaryota</taxon>
        <taxon>Metazoa</taxon>
        <taxon>Ecdysozoa</taxon>
        <taxon>Arthropoda</taxon>
        <taxon>Hexapoda</taxon>
        <taxon>Insecta</taxon>
        <taxon>Pterygota</taxon>
        <taxon>Neoptera</taxon>
        <taxon>Endopterygota</taxon>
        <taxon>Diptera</taxon>
        <taxon>Nematocera</taxon>
        <taxon>Culicoidea</taxon>
        <taxon>Culicidae</taxon>
        <taxon>Culicinae</taxon>
        <taxon>Aedini</taxon>
        <taxon>Aedes</taxon>
        <taxon>Stegomyia</taxon>
    </lineage>
</organism>
<reference evidence="2 3" key="1">
    <citation type="submission" date="2017-06" db="EMBL/GenBank/DDBJ databases">
        <title>Aedes aegypti genome working group (AGWG) sequencing and assembly.</title>
        <authorList>
            <consortium name="Aedes aegypti Genome Working Group (AGWG)"/>
            <person name="Matthews B.J."/>
        </authorList>
    </citation>
    <scope>NUCLEOTIDE SEQUENCE [LARGE SCALE GENOMIC DNA]</scope>
    <source>
        <strain evidence="2 3">LVP_AGWG</strain>
    </source>
</reference>
<evidence type="ECO:0000313" key="3">
    <source>
        <dbReference type="Proteomes" id="UP000008820"/>
    </source>
</evidence>
<sequence length="353" mass="39586">MDQISLTDLRRQFFGPTLDESVLHGVDCLRDLFCGERDDFPRSSRERRHSNRVVSDLHLYQSCRDVSIRSGEDASADTVLPKKEHEYGSKELTRIKKPSLLKSDSSKNSSRSLDLETRKRKSSKDSDQDHIFAFSGKLKEEKQSSQICYGNVQENVSKTSTEEKFSKESSKEDVFSGKKRSIGSSSVSKEYFKPSRTGKLSSSSEQSSKTKSSSGSSKNLEKLKKDLANSFIFETKTSPPSPATRERHTPRTSRHSTLRSLSSPPPKASTNARRPKQIRTRWAFVKVNEFDDGAKTYEVLQTDLQVVDVERLKDSLAGTISATDLPPEAPTEIVFAALPDGSSLCYRGKDIKR</sequence>
<feature type="region of interest" description="Disordered" evidence="1">
    <location>
        <begin position="157"/>
        <end position="276"/>
    </location>
</feature>
<proteinExistence type="predicted"/>
<keyword evidence="3" id="KW-1185">Reference proteome</keyword>
<name>A0A6I8TYU6_AEDAE</name>
<evidence type="ECO:0000256" key="1">
    <source>
        <dbReference type="SAM" id="MobiDB-lite"/>
    </source>
</evidence>
<feature type="compositionally biased region" description="Basic and acidic residues" evidence="1">
    <location>
        <begin position="113"/>
        <end position="128"/>
    </location>
</feature>